<evidence type="ECO:0000313" key="8">
    <source>
        <dbReference type="Proteomes" id="UP000594263"/>
    </source>
</evidence>
<evidence type="ECO:0000313" key="7">
    <source>
        <dbReference type="EnsemblPlants" id="Kaladp0046s0060.1.v1.1"/>
    </source>
</evidence>
<protein>
    <recommendedName>
        <fullName evidence="6">BED-type domain-containing protein</fullName>
    </recommendedName>
</protein>
<evidence type="ECO:0000256" key="4">
    <source>
        <dbReference type="ARBA" id="ARBA00023015"/>
    </source>
</evidence>
<feature type="domain" description="BED-type" evidence="6">
    <location>
        <begin position="27"/>
        <end position="69"/>
    </location>
</feature>
<keyword evidence="2" id="KW-0863">Zinc-finger</keyword>
<dbReference type="SMART" id="SM00614">
    <property type="entry name" value="ZnF_BED"/>
    <property type="match status" value="1"/>
</dbReference>
<evidence type="ECO:0000256" key="1">
    <source>
        <dbReference type="ARBA" id="ARBA00022723"/>
    </source>
</evidence>
<dbReference type="GO" id="GO:0008270">
    <property type="term" value="F:zinc ion binding"/>
    <property type="evidence" value="ECO:0007669"/>
    <property type="project" value="UniProtKB-KW"/>
</dbReference>
<dbReference type="SUPFAM" id="SSF53098">
    <property type="entry name" value="Ribonuclease H-like"/>
    <property type="match status" value="1"/>
</dbReference>
<organism evidence="7 8">
    <name type="scientific">Kalanchoe fedtschenkoi</name>
    <name type="common">Lavender scallops</name>
    <name type="synonym">South American air plant</name>
    <dbReference type="NCBI Taxonomy" id="63787"/>
    <lineage>
        <taxon>Eukaryota</taxon>
        <taxon>Viridiplantae</taxon>
        <taxon>Streptophyta</taxon>
        <taxon>Embryophyta</taxon>
        <taxon>Tracheophyta</taxon>
        <taxon>Spermatophyta</taxon>
        <taxon>Magnoliopsida</taxon>
        <taxon>eudicotyledons</taxon>
        <taxon>Gunneridae</taxon>
        <taxon>Pentapetalae</taxon>
        <taxon>Saxifragales</taxon>
        <taxon>Crassulaceae</taxon>
        <taxon>Kalanchoe</taxon>
    </lineage>
</organism>
<dbReference type="InterPro" id="IPR012337">
    <property type="entry name" value="RNaseH-like_sf"/>
</dbReference>
<dbReference type="GO" id="GO:0003677">
    <property type="term" value="F:DNA binding"/>
    <property type="evidence" value="ECO:0007669"/>
    <property type="project" value="InterPro"/>
</dbReference>
<dbReference type="Proteomes" id="UP000594263">
    <property type="component" value="Unplaced"/>
</dbReference>
<keyword evidence="5" id="KW-0804">Transcription</keyword>
<dbReference type="PANTHER" id="PTHR46481">
    <property type="entry name" value="ZINC FINGER BED DOMAIN-CONTAINING PROTEIN 4"/>
    <property type="match status" value="1"/>
</dbReference>
<name>A0A7N0TUB8_KALFE</name>
<proteinExistence type="predicted"/>
<evidence type="ECO:0000256" key="5">
    <source>
        <dbReference type="ARBA" id="ARBA00023163"/>
    </source>
</evidence>
<reference evidence="7" key="1">
    <citation type="submission" date="2021-01" db="UniProtKB">
        <authorList>
            <consortium name="EnsemblPlants"/>
        </authorList>
    </citation>
    <scope>IDENTIFICATION</scope>
</reference>
<evidence type="ECO:0000256" key="2">
    <source>
        <dbReference type="ARBA" id="ARBA00022771"/>
    </source>
</evidence>
<keyword evidence="1" id="KW-0479">Metal-binding</keyword>
<keyword evidence="3" id="KW-0862">Zinc</keyword>
<accession>A0A7N0TUB8</accession>
<evidence type="ECO:0000259" key="6">
    <source>
        <dbReference type="Pfam" id="PF02892"/>
    </source>
</evidence>
<evidence type="ECO:0000256" key="3">
    <source>
        <dbReference type="ARBA" id="ARBA00022833"/>
    </source>
</evidence>
<keyword evidence="8" id="KW-1185">Reference proteome</keyword>
<dbReference type="Gramene" id="Kaladp0046s0060.1.v1.1">
    <property type="protein sequence ID" value="Kaladp0046s0060.1.v1.1"/>
    <property type="gene ID" value="Kaladp0046s0060.v1.1"/>
</dbReference>
<dbReference type="PANTHER" id="PTHR46481:SF11">
    <property type="entry name" value="ZINC FINGER BED DOMAIN-CONTAINING PROTEIN RICESLEEPER 2-LIKE"/>
    <property type="match status" value="1"/>
</dbReference>
<sequence length="307" mass="36499">MEILTESIHNRTTHALVKMDNTAKILIWKYFERITFLDFKKARCVYCKRILGVDPMNETLHLHAHIKSCLNKKIKIAHSSVNNHGRVTTQIFDQQRYRDKLVSMIIVHEYLLLIVDHVRFRNYSFFLQPLSNCPSRNTIRNDVFKVYDNEKYKIMKVFSMLDRITTDMWTASNQKSEFTTITCHFIDNEWNLRSNLLRISYMHCSAYKLNLIVRVRLDVIKEEIDKIRTSIAYWIATTKRVEKFEECVKSLKILIIKKLSLDCPTRWTSTYLMLETAMFNKLSICNLSTQMYQLINTGDLKRRYVLG</sequence>
<dbReference type="AlphaFoldDB" id="A0A7N0TUB8"/>
<dbReference type="EnsemblPlants" id="Kaladp0046s0060.1.v1.1">
    <property type="protein sequence ID" value="Kaladp0046s0060.1.v1.1"/>
    <property type="gene ID" value="Kaladp0046s0060.v1.1"/>
</dbReference>
<dbReference type="InterPro" id="IPR052035">
    <property type="entry name" value="ZnF_BED_domain_contain"/>
</dbReference>
<dbReference type="OMA" id="TAHYINI"/>
<keyword evidence="4" id="KW-0805">Transcription regulation</keyword>
<dbReference type="InterPro" id="IPR003656">
    <property type="entry name" value="Znf_BED"/>
</dbReference>
<dbReference type="Pfam" id="PF02892">
    <property type="entry name" value="zf-BED"/>
    <property type="match status" value="1"/>
</dbReference>